<name>A0A0F9VR08_9ZZZZ</name>
<evidence type="ECO:0000313" key="1">
    <source>
        <dbReference type="EMBL" id="KKN75896.1"/>
    </source>
</evidence>
<sequence>MNRDVYVTRDTIRVGVAVYPAHIGIRKFKGCVEYGAANEAIEPTLWFGILGRAMSLSLKDCKYIYGFIPKAGEAWLIEGGKKTKVDIDFTD</sequence>
<dbReference type="EMBL" id="LAZR01000302">
    <property type="protein sequence ID" value="KKN75896.1"/>
    <property type="molecule type" value="Genomic_DNA"/>
</dbReference>
<gene>
    <name evidence="1" type="ORF">LCGC14_0376040</name>
</gene>
<protein>
    <submittedName>
        <fullName evidence="1">Uncharacterized protein</fullName>
    </submittedName>
</protein>
<dbReference type="AlphaFoldDB" id="A0A0F9VR08"/>
<reference evidence="1" key="1">
    <citation type="journal article" date="2015" name="Nature">
        <title>Complex archaea that bridge the gap between prokaryotes and eukaryotes.</title>
        <authorList>
            <person name="Spang A."/>
            <person name="Saw J.H."/>
            <person name="Jorgensen S.L."/>
            <person name="Zaremba-Niedzwiedzka K."/>
            <person name="Martijn J."/>
            <person name="Lind A.E."/>
            <person name="van Eijk R."/>
            <person name="Schleper C."/>
            <person name="Guy L."/>
            <person name="Ettema T.J."/>
        </authorList>
    </citation>
    <scope>NUCLEOTIDE SEQUENCE</scope>
</reference>
<comment type="caution">
    <text evidence="1">The sequence shown here is derived from an EMBL/GenBank/DDBJ whole genome shotgun (WGS) entry which is preliminary data.</text>
</comment>
<accession>A0A0F9VR08</accession>
<organism evidence="1">
    <name type="scientific">marine sediment metagenome</name>
    <dbReference type="NCBI Taxonomy" id="412755"/>
    <lineage>
        <taxon>unclassified sequences</taxon>
        <taxon>metagenomes</taxon>
        <taxon>ecological metagenomes</taxon>
    </lineage>
</organism>
<proteinExistence type="predicted"/>